<dbReference type="RefSeq" id="WP_169197902.1">
    <property type="nucleotide sequence ID" value="NZ_WTVH02000010.1"/>
</dbReference>
<accession>A0ABX1N0I2</accession>
<evidence type="ECO:0000313" key="1">
    <source>
        <dbReference type="EMBL" id="NMF92596.1"/>
    </source>
</evidence>
<sequence length="61" mass="7089">MQNIDKRTDTMSLIFSACRKHIFFMSEKLGRGRGRTVGTHPFDRVVSGEFIAANRWNSERE</sequence>
<name>A0ABX1N0I2_9RHOO</name>
<organism evidence="1 2">
    <name type="scientific">Aromatoleum buckelii</name>
    <dbReference type="NCBI Taxonomy" id="200254"/>
    <lineage>
        <taxon>Bacteria</taxon>
        <taxon>Pseudomonadati</taxon>
        <taxon>Pseudomonadota</taxon>
        <taxon>Betaproteobacteria</taxon>
        <taxon>Rhodocyclales</taxon>
        <taxon>Rhodocyclaceae</taxon>
        <taxon>Aromatoleum</taxon>
    </lineage>
</organism>
<evidence type="ECO:0000313" key="2">
    <source>
        <dbReference type="Proteomes" id="UP000601990"/>
    </source>
</evidence>
<gene>
    <name evidence="1" type="ORF">GO608_04555</name>
</gene>
<dbReference type="EMBL" id="WTVH01000006">
    <property type="protein sequence ID" value="NMF92596.1"/>
    <property type="molecule type" value="Genomic_DNA"/>
</dbReference>
<reference evidence="1" key="1">
    <citation type="submission" date="2019-12" db="EMBL/GenBank/DDBJ databases">
        <title>Comparative genomics gives insights into the taxonomy of the Azoarcus-Aromatoleum group and reveals separate origins of nif in the plant-associated Azoarcus and non-plant-associated Aromatoleum sub-groups.</title>
        <authorList>
            <person name="Lafos M."/>
            <person name="Maluk M."/>
            <person name="Batista M."/>
            <person name="Junghare M."/>
            <person name="Carmona M."/>
            <person name="Faoro H."/>
            <person name="Cruz L.M."/>
            <person name="Battistoni F."/>
            <person name="De Souza E."/>
            <person name="Pedrosa F."/>
            <person name="Chen W.-M."/>
            <person name="Poole P.S."/>
            <person name="Dixon R.A."/>
            <person name="James E.K."/>
        </authorList>
    </citation>
    <scope>NUCLEOTIDE SEQUENCE</scope>
    <source>
        <strain evidence="1">U120</strain>
    </source>
</reference>
<protein>
    <submittedName>
        <fullName evidence="1">Uncharacterized protein</fullName>
    </submittedName>
</protein>
<keyword evidence="2" id="KW-1185">Reference proteome</keyword>
<comment type="caution">
    <text evidence="1">The sequence shown here is derived from an EMBL/GenBank/DDBJ whole genome shotgun (WGS) entry which is preliminary data.</text>
</comment>
<dbReference type="Proteomes" id="UP000601990">
    <property type="component" value="Unassembled WGS sequence"/>
</dbReference>
<proteinExistence type="predicted"/>